<evidence type="ECO:0000313" key="2">
    <source>
        <dbReference type="EMBL" id="SGZ15965.1"/>
    </source>
</evidence>
<dbReference type="AlphaFoldDB" id="A0A1L0F3A0"/>
<dbReference type="Proteomes" id="UP000183794">
    <property type="component" value="Unassembled WGS sequence"/>
</dbReference>
<evidence type="ECO:0000256" key="1">
    <source>
        <dbReference type="SAM" id="MobiDB-lite"/>
    </source>
</evidence>
<feature type="compositionally biased region" description="Polar residues" evidence="1">
    <location>
        <begin position="85"/>
        <end position="94"/>
    </location>
</feature>
<gene>
    <name evidence="2" type="ORF">NVI5450_4254</name>
</gene>
<protein>
    <submittedName>
        <fullName evidence="2">S-layer domain-containing protein</fullName>
    </submittedName>
</protein>
<reference evidence="2 3" key="1">
    <citation type="submission" date="2016-11" db="EMBL/GenBank/DDBJ databases">
        <authorList>
            <person name="Jaros S."/>
            <person name="Januszkiewicz K."/>
            <person name="Wedrychowicz H."/>
        </authorList>
    </citation>
    <scope>NUCLEOTIDE SEQUENCE [LARGE SCALE GENOMIC DNA]</scope>
    <source>
        <strain evidence="2">NVI 5450</strain>
    </source>
</reference>
<dbReference type="EMBL" id="FPLD01000121">
    <property type="protein sequence ID" value="SGZ15965.1"/>
    <property type="molecule type" value="Genomic_DNA"/>
</dbReference>
<proteinExistence type="predicted"/>
<evidence type="ECO:0000313" key="3">
    <source>
        <dbReference type="Proteomes" id="UP000183794"/>
    </source>
</evidence>
<accession>A0A1L0F3A0</accession>
<feature type="region of interest" description="Disordered" evidence="1">
    <location>
        <begin position="85"/>
        <end position="104"/>
    </location>
</feature>
<feature type="compositionally biased region" description="Basic and acidic residues" evidence="1">
    <location>
        <begin position="95"/>
        <end position="104"/>
    </location>
</feature>
<organism evidence="2 3">
    <name type="scientific">Moritella viscosa</name>
    <dbReference type="NCBI Taxonomy" id="80854"/>
    <lineage>
        <taxon>Bacteria</taxon>
        <taxon>Pseudomonadati</taxon>
        <taxon>Pseudomonadota</taxon>
        <taxon>Gammaproteobacteria</taxon>
        <taxon>Alteromonadales</taxon>
        <taxon>Moritellaceae</taxon>
        <taxon>Moritella</taxon>
    </lineage>
</organism>
<sequence length="104" mass="10992">MTLGKAGDAPVASNINIDKLSPTVGELLTGTYDFTDIDGDLEGISTFKWYANNTEILGATGLTYTLLNTEEGKTITFSVMPVASTGTPLTGTEQKSQETDRVGI</sequence>
<dbReference type="Gene3D" id="2.60.40.2700">
    <property type="match status" value="1"/>
</dbReference>
<name>A0A1L0F3A0_9GAMM</name>